<sequence>MIKPFVTHYSLIDRDTLARDWQALEGRADCPVFLSWQWIGVWLKVYQPAVTVIKVTVGDTIVGLGLLVEKRDRRHGVLTSRCLRLHQTGDPEEDQIWIEYNGFLVDRAHVDAVDSAVVRYMQMGLNDWDEWQVGAIDAERAAAFLAAGQLKPLVRWEAPCYAVNLAALRRTATPYLNTLSTNTRAQIVRAQRIYEQRGAVRVIRPSSLDEALQWFSEIGPQHMARWGAGPSQSGFANPHFVRFHEAFIRAHWAQGGVDLVAVAVGDTRIATFYNFIYRNRVYFYLGGLQVEQDNKLKPGLLGHSLCLQAYLSDGRDLYDFMGGDERYKRQLGQWHARLIQVVMQRDRLKFRWEQAAREVKHRWLGRRTNPADREVDAND</sequence>
<dbReference type="InterPro" id="IPR038740">
    <property type="entry name" value="BioF2-like_GNAT_dom"/>
</dbReference>
<dbReference type="EMBL" id="JBHRYR010000002">
    <property type="protein sequence ID" value="MFC3851959.1"/>
    <property type="molecule type" value="Genomic_DNA"/>
</dbReference>
<dbReference type="InterPro" id="IPR016181">
    <property type="entry name" value="Acyl_CoA_acyltransferase"/>
</dbReference>
<evidence type="ECO:0000259" key="1">
    <source>
        <dbReference type="Pfam" id="PF13480"/>
    </source>
</evidence>
<keyword evidence="3" id="KW-1185">Reference proteome</keyword>
<comment type="caution">
    <text evidence="2">The sequence shown here is derived from an EMBL/GenBank/DDBJ whole genome shotgun (WGS) entry which is preliminary data.</text>
</comment>
<gene>
    <name evidence="2" type="ORF">ACFOOG_03845</name>
</gene>
<evidence type="ECO:0000313" key="3">
    <source>
        <dbReference type="Proteomes" id="UP001595617"/>
    </source>
</evidence>
<dbReference type="Proteomes" id="UP001595617">
    <property type="component" value="Unassembled WGS sequence"/>
</dbReference>
<dbReference type="Pfam" id="PF13480">
    <property type="entry name" value="Acetyltransf_6"/>
    <property type="match status" value="1"/>
</dbReference>
<dbReference type="Gene3D" id="3.40.630.30">
    <property type="match status" value="1"/>
</dbReference>
<proteinExistence type="predicted"/>
<reference evidence="3" key="1">
    <citation type="journal article" date="2019" name="Int. J. Syst. Evol. Microbiol.">
        <title>The Global Catalogue of Microorganisms (GCM) 10K type strain sequencing project: providing services to taxonomists for standard genome sequencing and annotation.</title>
        <authorList>
            <consortium name="The Broad Institute Genomics Platform"/>
            <consortium name="The Broad Institute Genome Sequencing Center for Infectious Disease"/>
            <person name="Wu L."/>
            <person name="Ma J."/>
        </authorList>
    </citation>
    <scope>NUCLEOTIDE SEQUENCE [LARGE SCALE GENOMIC DNA]</scope>
    <source>
        <strain evidence="3">IBRC 10765</strain>
    </source>
</reference>
<accession>A0ABV7ZVI8</accession>
<dbReference type="SUPFAM" id="SSF55729">
    <property type="entry name" value="Acyl-CoA N-acyltransferases (Nat)"/>
    <property type="match status" value="1"/>
</dbReference>
<name>A0ABV7ZVI8_9GAMM</name>
<organism evidence="2 3">
    <name type="scientific">Saccharospirillum mangrovi</name>
    <dbReference type="NCBI Taxonomy" id="2161747"/>
    <lineage>
        <taxon>Bacteria</taxon>
        <taxon>Pseudomonadati</taxon>
        <taxon>Pseudomonadota</taxon>
        <taxon>Gammaproteobacteria</taxon>
        <taxon>Oceanospirillales</taxon>
        <taxon>Saccharospirillaceae</taxon>
        <taxon>Saccharospirillum</taxon>
    </lineage>
</organism>
<evidence type="ECO:0000313" key="2">
    <source>
        <dbReference type="EMBL" id="MFC3851959.1"/>
    </source>
</evidence>
<feature type="domain" description="BioF2-like acetyltransferase" evidence="1">
    <location>
        <begin position="182"/>
        <end position="329"/>
    </location>
</feature>
<protein>
    <submittedName>
        <fullName evidence="2">GNAT family N-acetyltransferase</fullName>
    </submittedName>
</protein>
<dbReference type="RefSeq" id="WP_380693546.1">
    <property type="nucleotide sequence ID" value="NZ_JBHRYR010000002.1"/>
</dbReference>